<dbReference type="InterPro" id="IPR036514">
    <property type="entry name" value="SGNH_hydro_sf"/>
</dbReference>
<organism evidence="3 4">
    <name type="scientific">Corynespora cassiicola Philippines</name>
    <dbReference type="NCBI Taxonomy" id="1448308"/>
    <lineage>
        <taxon>Eukaryota</taxon>
        <taxon>Fungi</taxon>
        <taxon>Dikarya</taxon>
        <taxon>Ascomycota</taxon>
        <taxon>Pezizomycotina</taxon>
        <taxon>Dothideomycetes</taxon>
        <taxon>Pleosporomycetidae</taxon>
        <taxon>Pleosporales</taxon>
        <taxon>Corynesporascaceae</taxon>
        <taxon>Corynespora</taxon>
    </lineage>
</organism>
<name>A0A2T2NH29_CORCC</name>
<keyword evidence="3" id="KW-0378">Hydrolase</keyword>
<dbReference type="InterPro" id="IPR013830">
    <property type="entry name" value="SGNH_hydro"/>
</dbReference>
<dbReference type="PANTHER" id="PTHR43695">
    <property type="entry name" value="PUTATIVE (AFU_ORTHOLOGUE AFUA_2G17250)-RELATED"/>
    <property type="match status" value="1"/>
</dbReference>
<protein>
    <submittedName>
        <fullName evidence="3">SGNH hydrolase</fullName>
    </submittedName>
</protein>
<keyword evidence="4" id="KW-1185">Reference proteome</keyword>
<dbReference type="AlphaFoldDB" id="A0A2T2NH29"/>
<proteinExistence type="predicted"/>
<dbReference type="OrthoDB" id="5041285at2759"/>
<keyword evidence="1" id="KW-0732">Signal</keyword>
<dbReference type="STRING" id="1448308.A0A2T2NH29"/>
<sequence>MRFALVPFFSLALASPILSKSAETFKPIYWLLAGDSTTAPNGGWGDAFLSTTVVPGSSGHNYGHGGASTASFRAGGDWANIISDIRSNKDEYDVFVTIQFGHNDQKNTSGVSLAQYKTNLATFASEVNSAGGTPILVTPLTRRTFSGGKVIQNLEIERTATIDVAKENCVKWIDLNLVSTNYVNAIGQVAADSYNWRSGDRTHLNAWGGIVFSRIVSDLIVEKYPKFIPFVSKNETLSATIKAGEVA</sequence>
<feature type="signal peptide" evidence="1">
    <location>
        <begin position="1"/>
        <end position="19"/>
    </location>
</feature>
<dbReference type="PANTHER" id="PTHR43695:SF2">
    <property type="entry name" value="PUTATIVE (AFU_ORTHOLOGUE AFUA_2G17250)-RELATED"/>
    <property type="match status" value="1"/>
</dbReference>
<evidence type="ECO:0000256" key="1">
    <source>
        <dbReference type="SAM" id="SignalP"/>
    </source>
</evidence>
<accession>A0A2T2NH29</accession>
<dbReference type="Proteomes" id="UP000240883">
    <property type="component" value="Unassembled WGS sequence"/>
</dbReference>
<dbReference type="InterPro" id="IPR037459">
    <property type="entry name" value="RhgT-like"/>
</dbReference>
<evidence type="ECO:0000259" key="2">
    <source>
        <dbReference type="Pfam" id="PF13472"/>
    </source>
</evidence>
<dbReference type="Gene3D" id="3.40.50.1110">
    <property type="entry name" value="SGNH hydrolase"/>
    <property type="match status" value="1"/>
</dbReference>
<dbReference type="SUPFAM" id="SSF52266">
    <property type="entry name" value="SGNH hydrolase"/>
    <property type="match status" value="1"/>
</dbReference>
<gene>
    <name evidence="3" type="ORF">BS50DRAFT_611924</name>
</gene>
<dbReference type="CDD" id="cd01821">
    <property type="entry name" value="Rhamnogalacturan_acetylesterase_like"/>
    <property type="match status" value="1"/>
</dbReference>
<dbReference type="EMBL" id="KZ678138">
    <property type="protein sequence ID" value="PSN64743.1"/>
    <property type="molecule type" value="Genomic_DNA"/>
</dbReference>
<evidence type="ECO:0000313" key="3">
    <source>
        <dbReference type="EMBL" id="PSN64743.1"/>
    </source>
</evidence>
<feature type="chain" id="PRO_5015485801" evidence="1">
    <location>
        <begin position="20"/>
        <end position="247"/>
    </location>
</feature>
<dbReference type="Pfam" id="PF13472">
    <property type="entry name" value="Lipase_GDSL_2"/>
    <property type="match status" value="1"/>
</dbReference>
<dbReference type="GO" id="GO:0016787">
    <property type="term" value="F:hydrolase activity"/>
    <property type="evidence" value="ECO:0007669"/>
    <property type="project" value="UniProtKB-KW"/>
</dbReference>
<evidence type="ECO:0000313" key="4">
    <source>
        <dbReference type="Proteomes" id="UP000240883"/>
    </source>
</evidence>
<feature type="domain" description="SGNH hydrolase-type esterase" evidence="2">
    <location>
        <begin position="34"/>
        <end position="208"/>
    </location>
</feature>
<reference evidence="3 4" key="1">
    <citation type="journal article" date="2018" name="Front. Microbiol.">
        <title>Genome-Wide Analysis of Corynespora cassiicola Leaf Fall Disease Putative Effectors.</title>
        <authorList>
            <person name="Lopez D."/>
            <person name="Ribeiro S."/>
            <person name="Label P."/>
            <person name="Fumanal B."/>
            <person name="Venisse J.S."/>
            <person name="Kohler A."/>
            <person name="de Oliveira R.R."/>
            <person name="Labutti K."/>
            <person name="Lipzen A."/>
            <person name="Lail K."/>
            <person name="Bauer D."/>
            <person name="Ohm R.A."/>
            <person name="Barry K.W."/>
            <person name="Spatafora J."/>
            <person name="Grigoriev I.V."/>
            <person name="Martin F.M."/>
            <person name="Pujade-Renaud V."/>
        </authorList>
    </citation>
    <scope>NUCLEOTIDE SEQUENCE [LARGE SCALE GENOMIC DNA]</scope>
    <source>
        <strain evidence="3 4">Philippines</strain>
    </source>
</reference>